<accession>A0A9I9DKL1</accession>
<evidence type="ECO:0000313" key="2">
    <source>
        <dbReference type="EnsemblPlants" id="MELO3C020257.2.1"/>
    </source>
</evidence>
<keyword evidence="1" id="KW-0732">Signal</keyword>
<dbReference type="AlphaFoldDB" id="A0A9I9DKL1"/>
<protein>
    <submittedName>
        <fullName evidence="2">Uncharacterized protein</fullName>
    </submittedName>
</protein>
<feature type="signal peptide" evidence="1">
    <location>
        <begin position="1"/>
        <end position="23"/>
    </location>
</feature>
<reference evidence="2" key="1">
    <citation type="submission" date="2023-03" db="UniProtKB">
        <authorList>
            <consortium name="EnsemblPlants"/>
        </authorList>
    </citation>
    <scope>IDENTIFICATION</scope>
</reference>
<sequence>MATPTTTTMVAVAIIVVVSTISASHCKAASLNPNLGNETATTATSSTRCNSLDKECLIGVEDEDIENSAFPSLYRPIRAGIRTGNPKQSVCDRDFVERYGDIRCLGTRSSQPKEKCGLYKRSC</sequence>
<proteinExistence type="predicted"/>
<dbReference type="Gramene" id="MELO3C020257.2.1">
    <property type="protein sequence ID" value="MELO3C020257.2.1"/>
    <property type="gene ID" value="MELO3C020257.2"/>
</dbReference>
<dbReference type="EnsemblPlants" id="MELO3C020257.2.1">
    <property type="protein sequence ID" value="MELO3C020257.2.1"/>
    <property type="gene ID" value="MELO3C020257.2"/>
</dbReference>
<feature type="chain" id="PRO_5039887143" evidence="1">
    <location>
        <begin position="24"/>
        <end position="123"/>
    </location>
</feature>
<name>A0A9I9DKL1_CUCME</name>
<evidence type="ECO:0000256" key="1">
    <source>
        <dbReference type="SAM" id="SignalP"/>
    </source>
</evidence>
<organism evidence="2">
    <name type="scientific">Cucumis melo</name>
    <name type="common">Muskmelon</name>
    <dbReference type="NCBI Taxonomy" id="3656"/>
    <lineage>
        <taxon>Eukaryota</taxon>
        <taxon>Viridiplantae</taxon>
        <taxon>Streptophyta</taxon>
        <taxon>Embryophyta</taxon>
        <taxon>Tracheophyta</taxon>
        <taxon>Spermatophyta</taxon>
        <taxon>Magnoliopsida</taxon>
        <taxon>eudicotyledons</taxon>
        <taxon>Gunneridae</taxon>
        <taxon>Pentapetalae</taxon>
        <taxon>rosids</taxon>
        <taxon>fabids</taxon>
        <taxon>Cucurbitales</taxon>
        <taxon>Cucurbitaceae</taxon>
        <taxon>Benincaseae</taxon>
        <taxon>Cucumis</taxon>
    </lineage>
</organism>